<dbReference type="RefSeq" id="WP_200359738.1">
    <property type="nucleotide sequence ID" value="NZ_JAENIL010000102.1"/>
</dbReference>
<keyword evidence="1" id="KW-0175">Coiled coil</keyword>
<sequence>MDRKKREARIQKLQASSNNLTNKLDELRARLRKDSSELRDLKKSEDAENWQLLLDGKMSDLDHELLMAIFRNLQKHFEAKQQQPFETD</sequence>
<accession>A0A934VUC3</accession>
<name>A0A934VUC3_9BACT</name>
<comment type="caution">
    <text evidence="2">The sequence shown here is derived from an EMBL/GenBank/DDBJ whole genome shotgun (WGS) entry which is preliminary data.</text>
</comment>
<evidence type="ECO:0000313" key="3">
    <source>
        <dbReference type="Proteomes" id="UP000617628"/>
    </source>
</evidence>
<dbReference type="Proteomes" id="UP000617628">
    <property type="component" value="Unassembled WGS sequence"/>
</dbReference>
<protein>
    <submittedName>
        <fullName evidence="2">Uncharacterized protein</fullName>
    </submittedName>
</protein>
<proteinExistence type="predicted"/>
<keyword evidence="3" id="KW-1185">Reference proteome</keyword>
<dbReference type="EMBL" id="JAENIL010000102">
    <property type="protein sequence ID" value="MBK1880598.1"/>
    <property type="molecule type" value="Genomic_DNA"/>
</dbReference>
<dbReference type="AlphaFoldDB" id="A0A934VUC3"/>
<organism evidence="2 3">
    <name type="scientific">Pelagicoccus mobilis</name>
    <dbReference type="NCBI Taxonomy" id="415221"/>
    <lineage>
        <taxon>Bacteria</taxon>
        <taxon>Pseudomonadati</taxon>
        <taxon>Verrucomicrobiota</taxon>
        <taxon>Opitutia</taxon>
        <taxon>Puniceicoccales</taxon>
        <taxon>Pelagicoccaceae</taxon>
        <taxon>Pelagicoccus</taxon>
    </lineage>
</organism>
<evidence type="ECO:0000256" key="1">
    <source>
        <dbReference type="SAM" id="Coils"/>
    </source>
</evidence>
<gene>
    <name evidence="2" type="ORF">JIN87_27175</name>
</gene>
<reference evidence="2" key="1">
    <citation type="submission" date="2021-01" db="EMBL/GenBank/DDBJ databases">
        <title>Modified the classification status of verrucomicrobia.</title>
        <authorList>
            <person name="Feng X."/>
        </authorList>
    </citation>
    <scope>NUCLEOTIDE SEQUENCE</scope>
    <source>
        <strain evidence="2">KCTC 13126</strain>
    </source>
</reference>
<feature type="coiled-coil region" evidence="1">
    <location>
        <begin position="3"/>
        <end position="44"/>
    </location>
</feature>
<evidence type="ECO:0000313" key="2">
    <source>
        <dbReference type="EMBL" id="MBK1880598.1"/>
    </source>
</evidence>